<dbReference type="Proteomes" id="UP000571017">
    <property type="component" value="Unassembled WGS sequence"/>
</dbReference>
<comment type="caution">
    <text evidence="1">The sequence shown here is derived from an EMBL/GenBank/DDBJ whole genome shotgun (WGS) entry which is preliminary data.</text>
</comment>
<protein>
    <submittedName>
        <fullName evidence="1">Aminoglycoside 6-adenylyltransferase</fullName>
    </submittedName>
</protein>
<accession>A0A838CQS3</accession>
<dbReference type="RefSeq" id="WP_181470998.1">
    <property type="nucleotide sequence ID" value="NZ_JACEFG010000001.1"/>
</dbReference>
<proteinExistence type="predicted"/>
<dbReference type="SUPFAM" id="SSF81301">
    <property type="entry name" value="Nucleotidyltransferase"/>
    <property type="match status" value="1"/>
</dbReference>
<evidence type="ECO:0000313" key="1">
    <source>
        <dbReference type="EMBL" id="MBA2173976.1"/>
    </source>
</evidence>
<dbReference type="Gene3D" id="1.20.120.330">
    <property type="entry name" value="Nucleotidyltransferases domain 2"/>
    <property type="match status" value="1"/>
</dbReference>
<name>A0A838CQS3_9BACI</name>
<dbReference type="InterPro" id="IPR043519">
    <property type="entry name" value="NT_sf"/>
</dbReference>
<organism evidence="1 2">
    <name type="scientific">Halobacillus locisalis</name>
    <dbReference type="NCBI Taxonomy" id="220753"/>
    <lineage>
        <taxon>Bacteria</taxon>
        <taxon>Bacillati</taxon>
        <taxon>Bacillota</taxon>
        <taxon>Bacilli</taxon>
        <taxon>Bacillales</taxon>
        <taxon>Bacillaceae</taxon>
        <taxon>Halobacillus</taxon>
    </lineage>
</organism>
<dbReference type="PIRSF" id="PIRSF000812">
    <property type="entry name" value="AAD"/>
    <property type="match status" value="1"/>
</dbReference>
<dbReference type="AlphaFoldDB" id="A0A838CQS3"/>
<dbReference type="GO" id="GO:0016779">
    <property type="term" value="F:nucleotidyltransferase activity"/>
    <property type="evidence" value="ECO:0007669"/>
    <property type="project" value="UniProtKB-KW"/>
</dbReference>
<dbReference type="SUPFAM" id="SSF81631">
    <property type="entry name" value="PAP/OAS1 substrate-binding domain"/>
    <property type="match status" value="1"/>
</dbReference>
<keyword evidence="2" id="KW-1185">Reference proteome</keyword>
<keyword evidence="1" id="KW-0548">Nucleotidyltransferase</keyword>
<keyword evidence="1" id="KW-0808">Transferase</keyword>
<sequence>MRKEEEVFQTIILIAENDERVRAVLLNGSRASPNAKKDSFQDFDIVYVVTELDTFKSDHSWVEDFGEILIMQCPDQNPVYMEAHRENKFAYLMQFMDGNRIDLTLHVRKERESLDSLTEVLVDKDGQFNNLPASQESDYFVKKPSLEELNACSNEFWWVSTYVAKGLWRKEMPYARAMLEGPVRQMAKRMLSWSIGVEHDFRVNVGSQAKYLESYLSKERWDDYSYSYRNSNYDEMWSCLFTLCDLFIDVHREVASYLGYPYQSEEPYTHKKRNKNSILFLF</sequence>
<gene>
    <name evidence="1" type="ORF">H0266_03585</name>
</gene>
<dbReference type="Pfam" id="PF04439">
    <property type="entry name" value="Adenyl_transf"/>
    <property type="match status" value="1"/>
</dbReference>
<reference evidence="1 2" key="1">
    <citation type="journal article" date="2004" name="Extremophiles">
        <title>Halobacillus locisalis sp. nov., a halophilic bacterium isolated from a marine solar saltern of the Yellow Sea in Korea.</title>
        <authorList>
            <person name="Yoon J.H."/>
            <person name="Kang K.H."/>
            <person name="Oh T.K."/>
            <person name="Park Y.H."/>
        </authorList>
    </citation>
    <scope>NUCLEOTIDE SEQUENCE [LARGE SCALE GENOMIC DNA]</scope>
    <source>
        <strain evidence="1 2">KCTC 3788</strain>
    </source>
</reference>
<dbReference type="EMBL" id="JACEFG010000001">
    <property type="protein sequence ID" value="MBA2173976.1"/>
    <property type="molecule type" value="Genomic_DNA"/>
</dbReference>
<dbReference type="InterPro" id="IPR007530">
    <property type="entry name" value="Aminoglycoside_adenylylTfrase"/>
</dbReference>
<evidence type="ECO:0000313" key="2">
    <source>
        <dbReference type="Proteomes" id="UP000571017"/>
    </source>
</evidence>
<dbReference type="Gene3D" id="3.30.460.10">
    <property type="entry name" value="Beta Polymerase, domain 2"/>
    <property type="match status" value="1"/>
</dbReference>